<dbReference type="InterPro" id="IPR019405">
    <property type="entry name" value="Lactonase_7-beta_prop"/>
</dbReference>
<dbReference type="PANTHER" id="PTHR13211">
    <property type="entry name" value="TELOMERASE CAJAL BODY PROTEIN 1"/>
    <property type="match status" value="1"/>
</dbReference>
<evidence type="ECO:0000256" key="1">
    <source>
        <dbReference type="SAM" id="MobiDB-lite"/>
    </source>
</evidence>
<dbReference type="InterPro" id="IPR036322">
    <property type="entry name" value="WD40_repeat_dom_sf"/>
</dbReference>
<dbReference type="Gene3D" id="2.130.10.10">
    <property type="entry name" value="YVTN repeat-like/Quinoprotein amine dehydrogenase"/>
    <property type="match status" value="1"/>
</dbReference>
<evidence type="ECO:0000313" key="3">
    <source>
        <dbReference type="Proteomes" id="UP000800094"/>
    </source>
</evidence>
<dbReference type="InterPro" id="IPR015943">
    <property type="entry name" value="WD40/YVTN_repeat-like_dom_sf"/>
</dbReference>
<keyword evidence="3" id="KW-1185">Reference proteome</keyword>
<dbReference type="InterPro" id="IPR051150">
    <property type="entry name" value="SWT21/TCAB1_mRNA_Telomere"/>
</dbReference>
<evidence type="ECO:0008006" key="4">
    <source>
        <dbReference type="Google" id="ProtNLM"/>
    </source>
</evidence>
<dbReference type="GeneID" id="54580767"/>
<organism evidence="2 3">
    <name type="scientific">Trematosphaeria pertusa</name>
    <dbReference type="NCBI Taxonomy" id="390896"/>
    <lineage>
        <taxon>Eukaryota</taxon>
        <taxon>Fungi</taxon>
        <taxon>Dikarya</taxon>
        <taxon>Ascomycota</taxon>
        <taxon>Pezizomycotina</taxon>
        <taxon>Dothideomycetes</taxon>
        <taxon>Pleosporomycetidae</taxon>
        <taxon>Pleosporales</taxon>
        <taxon>Massarineae</taxon>
        <taxon>Trematosphaeriaceae</taxon>
        <taxon>Trematosphaeria</taxon>
    </lineage>
</organism>
<dbReference type="EMBL" id="ML987189">
    <property type="protein sequence ID" value="KAF2255704.1"/>
    <property type="molecule type" value="Genomic_DNA"/>
</dbReference>
<dbReference type="SUPFAM" id="SSF50978">
    <property type="entry name" value="WD40 repeat-like"/>
    <property type="match status" value="1"/>
</dbReference>
<feature type="compositionally biased region" description="Low complexity" evidence="1">
    <location>
        <begin position="75"/>
        <end position="90"/>
    </location>
</feature>
<dbReference type="OrthoDB" id="239865at2759"/>
<reference evidence="2" key="1">
    <citation type="journal article" date="2020" name="Stud. Mycol.">
        <title>101 Dothideomycetes genomes: a test case for predicting lifestyles and emergence of pathogens.</title>
        <authorList>
            <person name="Haridas S."/>
            <person name="Albert R."/>
            <person name="Binder M."/>
            <person name="Bloem J."/>
            <person name="Labutti K."/>
            <person name="Salamov A."/>
            <person name="Andreopoulos B."/>
            <person name="Baker S."/>
            <person name="Barry K."/>
            <person name="Bills G."/>
            <person name="Bluhm B."/>
            <person name="Cannon C."/>
            <person name="Castanera R."/>
            <person name="Culley D."/>
            <person name="Daum C."/>
            <person name="Ezra D."/>
            <person name="Gonzalez J."/>
            <person name="Henrissat B."/>
            <person name="Kuo A."/>
            <person name="Liang C."/>
            <person name="Lipzen A."/>
            <person name="Lutzoni F."/>
            <person name="Magnuson J."/>
            <person name="Mondo S."/>
            <person name="Nolan M."/>
            <person name="Ohm R."/>
            <person name="Pangilinan J."/>
            <person name="Park H.-J."/>
            <person name="Ramirez L."/>
            <person name="Alfaro M."/>
            <person name="Sun H."/>
            <person name="Tritt A."/>
            <person name="Yoshinaga Y."/>
            <person name="Zwiers L.-H."/>
            <person name="Turgeon B."/>
            <person name="Goodwin S."/>
            <person name="Spatafora J."/>
            <person name="Crous P."/>
            <person name="Grigoriev I."/>
        </authorList>
    </citation>
    <scope>NUCLEOTIDE SEQUENCE</scope>
    <source>
        <strain evidence="2">CBS 122368</strain>
    </source>
</reference>
<dbReference type="RefSeq" id="XP_033690708.1">
    <property type="nucleotide sequence ID" value="XM_033827437.1"/>
</dbReference>
<gene>
    <name evidence="2" type="ORF">BU26DRAFT_512675</name>
</gene>
<dbReference type="Pfam" id="PF10282">
    <property type="entry name" value="Lactonase"/>
    <property type="match status" value="1"/>
</dbReference>
<accession>A0A6A6IZ50</accession>
<dbReference type="Proteomes" id="UP000800094">
    <property type="component" value="Unassembled WGS sequence"/>
</dbReference>
<feature type="region of interest" description="Disordered" evidence="1">
    <location>
        <begin position="21"/>
        <end position="108"/>
    </location>
</feature>
<proteinExistence type="predicted"/>
<protein>
    <recommendedName>
        <fullName evidence="4">WD40 repeat-like protein</fullName>
    </recommendedName>
</protein>
<sequence length="533" mass="57852">MSSSIGIRVRCLASTRIWQEAQYEESDFKEREVEDEVQTTNTNKDSVGEATPEALQNGPDQVKKEHPDLEEGEVSDSGSSSSFSSDFDSGSDTRSDATDQSAVHRGGRRNVSCIQSAQLSPDGTCIFTTDYNRAFSVYPIDNDIVNEPGTRSLKPYAQFVSADPIWAFAINPNFGVNDGNTTHVLVSRRNQYISLHNALWDLSRPIDAQADIPRTGPVNISTKVSRYKLIDHLTEDVRAPTSLAYSHDGKYFYAGEQNTIAVFDLEYTDDPISKILTIPAKRNKLKGGGRGFKGYISALALSPASPTNNAGILAAGARTRHVGLYDAISGRETTHITLPGTFQGKKLRNDALSSTIGDGVSQLKWSPDGNYLYVAERMSDAILIYDVRNVSLTLGYCAGRKALTKQRLGFDVWTAGDATYGYDDVSPEIWAGGTDGKIRVWRDPCLKEGAIEADEVVDVSDAPVVASLVHPYGNLAVAASGKYEICGDDEAAEGKGQLRGGGIYPKFREWGCLDILGLGGYEPTTAEAETHGM</sequence>
<dbReference type="PANTHER" id="PTHR13211:SF0">
    <property type="entry name" value="TELOMERASE CAJAL BODY PROTEIN 1"/>
    <property type="match status" value="1"/>
</dbReference>
<evidence type="ECO:0000313" key="2">
    <source>
        <dbReference type="EMBL" id="KAF2255704.1"/>
    </source>
</evidence>
<dbReference type="AlphaFoldDB" id="A0A6A6IZ50"/>
<name>A0A6A6IZ50_9PLEO</name>